<dbReference type="AlphaFoldDB" id="A0A2Z6M8S3"/>
<gene>
    <name evidence="1" type="ORF">TSUD_160030</name>
</gene>
<evidence type="ECO:0000313" key="1">
    <source>
        <dbReference type="EMBL" id="GAU27908.1"/>
    </source>
</evidence>
<dbReference type="EMBL" id="DF973363">
    <property type="protein sequence ID" value="GAU27908.1"/>
    <property type="molecule type" value="Genomic_DNA"/>
</dbReference>
<organism evidence="1 2">
    <name type="scientific">Trifolium subterraneum</name>
    <name type="common">Subterranean clover</name>
    <dbReference type="NCBI Taxonomy" id="3900"/>
    <lineage>
        <taxon>Eukaryota</taxon>
        <taxon>Viridiplantae</taxon>
        <taxon>Streptophyta</taxon>
        <taxon>Embryophyta</taxon>
        <taxon>Tracheophyta</taxon>
        <taxon>Spermatophyta</taxon>
        <taxon>Magnoliopsida</taxon>
        <taxon>eudicotyledons</taxon>
        <taxon>Gunneridae</taxon>
        <taxon>Pentapetalae</taxon>
        <taxon>rosids</taxon>
        <taxon>fabids</taxon>
        <taxon>Fabales</taxon>
        <taxon>Fabaceae</taxon>
        <taxon>Papilionoideae</taxon>
        <taxon>50 kb inversion clade</taxon>
        <taxon>NPAAA clade</taxon>
        <taxon>Hologalegina</taxon>
        <taxon>IRL clade</taxon>
        <taxon>Trifolieae</taxon>
        <taxon>Trifolium</taxon>
    </lineage>
</organism>
<dbReference type="Proteomes" id="UP000242715">
    <property type="component" value="Unassembled WGS sequence"/>
</dbReference>
<dbReference type="PANTHER" id="PTHR33018">
    <property type="entry name" value="OS10G0338966 PROTEIN-RELATED"/>
    <property type="match status" value="1"/>
</dbReference>
<reference evidence="2" key="1">
    <citation type="journal article" date="2017" name="Front. Plant Sci.">
        <title>Climate Clever Clovers: New Paradigm to Reduce the Environmental Footprint of Ruminants by Breeding Low Methanogenic Forages Utilizing Haplotype Variation.</title>
        <authorList>
            <person name="Kaur P."/>
            <person name="Appels R."/>
            <person name="Bayer P.E."/>
            <person name="Keeble-Gagnere G."/>
            <person name="Wang J."/>
            <person name="Hirakawa H."/>
            <person name="Shirasawa K."/>
            <person name="Vercoe P."/>
            <person name="Stefanova K."/>
            <person name="Durmic Z."/>
            <person name="Nichols P."/>
            <person name="Revell C."/>
            <person name="Isobe S.N."/>
            <person name="Edwards D."/>
            <person name="Erskine W."/>
        </authorList>
    </citation>
    <scope>NUCLEOTIDE SEQUENCE [LARGE SCALE GENOMIC DNA]</scope>
    <source>
        <strain evidence="2">cv. Daliak</strain>
    </source>
</reference>
<proteinExistence type="predicted"/>
<keyword evidence="2" id="KW-1185">Reference proteome</keyword>
<name>A0A2Z6M8S3_TRISU</name>
<protein>
    <submittedName>
        <fullName evidence="1">Uncharacterized protein</fullName>
    </submittedName>
</protein>
<accession>A0A2Z6M8S3</accession>
<evidence type="ECO:0000313" key="2">
    <source>
        <dbReference type="Proteomes" id="UP000242715"/>
    </source>
</evidence>
<sequence>MFDDRSISPLERHETWTRVRIKKGGGFTSKACEQVVDKILKKKKGVFVPDRCNDILTEAIGTPEHGGRVRGVEKKHNISTYFKRSKVSRQRQDIDVKEQLAELEAKFEKTLVEERKLMQEEIMNTLRSMGLSQTSATSNKDIEPEVQNDKLVVTGSAKGSCSAAPVMKVQNDERNVDFDNVKKLLMMVLTMYDNHLEFPLTHCSGTVNFHVSAKCIRELLVGD</sequence>
<dbReference type="OrthoDB" id="1731907at2759"/>
<dbReference type="PANTHER" id="PTHR33018:SF34">
    <property type="entry name" value="OS02G0472350 PROTEIN"/>
    <property type="match status" value="1"/>
</dbReference>